<feature type="transmembrane region" description="Helical" evidence="11">
    <location>
        <begin position="6"/>
        <end position="29"/>
    </location>
</feature>
<evidence type="ECO:0000259" key="13">
    <source>
        <dbReference type="Pfam" id="PF17820"/>
    </source>
</evidence>
<keyword evidence="4 14" id="KW-0645">Protease</keyword>
<dbReference type="GO" id="GO:0004222">
    <property type="term" value="F:metalloendopeptidase activity"/>
    <property type="evidence" value="ECO:0007669"/>
    <property type="project" value="InterPro"/>
</dbReference>
<dbReference type="KEGG" id="dsw:QR90_06105"/>
<comment type="similarity">
    <text evidence="3">Belongs to the peptidase M50B family.</text>
</comment>
<accession>A0A0A7KHS4</accession>
<protein>
    <submittedName>
        <fullName evidence="14">Zinc metalloprotease</fullName>
    </submittedName>
</protein>
<keyword evidence="9 14" id="KW-0482">Metalloprotease</keyword>
<evidence type="ECO:0000256" key="11">
    <source>
        <dbReference type="SAM" id="Phobius"/>
    </source>
</evidence>
<evidence type="ECO:0000256" key="5">
    <source>
        <dbReference type="ARBA" id="ARBA00022692"/>
    </source>
</evidence>
<dbReference type="SUPFAM" id="SSF50156">
    <property type="entry name" value="PDZ domain-like"/>
    <property type="match status" value="1"/>
</dbReference>
<evidence type="ECO:0000256" key="9">
    <source>
        <dbReference type="ARBA" id="ARBA00023049"/>
    </source>
</evidence>
<evidence type="ECO:0000313" key="15">
    <source>
        <dbReference type="Proteomes" id="UP000030634"/>
    </source>
</evidence>
<keyword evidence="8 11" id="KW-1133">Transmembrane helix</keyword>
<evidence type="ECO:0000256" key="1">
    <source>
        <dbReference type="ARBA" id="ARBA00001947"/>
    </source>
</evidence>
<feature type="transmembrane region" description="Helical" evidence="11">
    <location>
        <begin position="112"/>
        <end position="134"/>
    </location>
</feature>
<dbReference type="Pfam" id="PF02163">
    <property type="entry name" value="Peptidase_M50"/>
    <property type="match status" value="1"/>
</dbReference>
<dbReference type="InterPro" id="IPR041489">
    <property type="entry name" value="PDZ_6"/>
</dbReference>
<dbReference type="Proteomes" id="UP000030634">
    <property type="component" value="Chromosome"/>
</dbReference>
<dbReference type="GO" id="GO:0016020">
    <property type="term" value="C:membrane"/>
    <property type="evidence" value="ECO:0007669"/>
    <property type="project" value="UniProtKB-SubCell"/>
</dbReference>
<dbReference type="PANTHER" id="PTHR42837">
    <property type="entry name" value="REGULATOR OF SIGMA-E PROTEASE RSEP"/>
    <property type="match status" value="1"/>
</dbReference>
<evidence type="ECO:0000259" key="12">
    <source>
        <dbReference type="Pfam" id="PF02163"/>
    </source>
</evidence>
<comment type="cofactor">
    <cofactor evidence="1">
        <name>Zn(2+)</name>
        <dbReference type="ChEBI" id="CHEBI:29105"/>
    </cofactor>
</comment>
<evidence type="ECO:0000256" key="10">
    <source>
        <dbReference type="ARBA" id="ARBA00023136"/>
    </source>
</evidence>
<evidence type="ECO:0000256" key="8">
    <source>
        <dbReference type="ARBA" id="ARBA00022989"/>
    </source>
</evidence>
<dbReference type="AlphaFoldDB" id="A0A0A7KHS4"/>
<evidence type="ECO:0000256" key="6">
    <source>
        <dbReference type="ARBA" id="ARBA00022801"/>
    </source>
</evidence>
<dbReference type="STRING" id="1182571.QR90_06105"/>
<reference evidence="15" key="1">
    <citation type="submission" date="2014-11" db="EMBL/GenBank/DDBJ databases">
        <title>Hymenobacter sp. DG25B genome submission.</title>
        <authorList>
            <person name="Jung H.-Y."/>
            <person name="Kim M.K."/>
            <person name="Srinivasan S."/>
            <person name="Lim S."/>
        </authorList>
    </citation>
    <scope>NUCLEOTIDE SEQUENCE [LARGE SCALE GENOMIC DNA]</scope>
    <source>
        <strain evidence="15">DY59</strain>
    </source>
</reference>
<keyword evidence="5 11" id="KW-0812">Transmembrane</keyword>
<keyword evidence="7" id="KW-0862">Zinc</keyword>
<evidence type="ECO:0000256" key="3">
    <source>
        <dbReference type="ARBA" id="ARBA00007931"/>
    </source>
</evidence>
<dbReference type="HOGENOM" id="CLU_025778_1_3_0"/>
<comment type="subcellular location">
    <subcellularLocation>
        <location evidence="2">Membrane</location>
        <topology evidence="2">Multi-pass membrane protein</topology>
    </subcellularLocation>
</comment>
<evidence type="ECO:0000256" key="7">
    <source>
        <dbReference type="ARBA" id="ARBA00022833"/>
    </source>
</evidence>
<proteinExistence type="inferred from homology"/>
<feature type="domain" description="PDZ" evidence="13">
    <location>
        <begin position="147"/>
        <end position="180"/>
    </location>
</feature>
<evidence type="ECO:0000256" key="4">
    <source>
        <dbReference type="ARBA" id="ARBA00022670"/>
    </source>
</evidence>
<feature type="transmembrane region" description="Helical" evidence="11">
    <location>
        <begin position="356"/>
        <end position="374"/>
    </location>
</feature>
<keyword evidence="10 11" id="KW-0472">Membrane</keyword>
<dbReference type="InterPro" id="IPR004387">
    <property type="entry name" value="Pept_M50_Zn"/>
</dbReference>
<feature type="transmembrane region" description="Helical" evidence="11">
    <location>
        <begin position="321"/>
        <end position="344"/>
    </location>
</feature>
<dbReference type="InterPro" id="IPR036034">
    <property type="entry name" value="PDZ_sf"/>
</dbReference>
<evidence type="ECO:0000256" key="2">
    <source>
        <dbReference type="ARBA" id="ARBA00004141"/>
    </source>
</evidence>
<evidence type="ECO:0000313" key="14">
    <source>
        <dbReference type="EMBL" id="AIZ44759.1"/>
    </source>
</evidence>
<dbReference type="EMBL" id="CP010028">
    <property type="protein sequence ID" value="AIZ44759.1"/>
    <property type="molecule type" value="Genomic_DNA"/>
</dbReference>
<organism evidence="14 15">
    <name type="scientific">Deinococcus radiopugnans</name>
    <dbReference type="NCBI Taxonomy" id="57497"/>
    <lineage>
        <taxon>Bacteria</taxon>
        <taxon>Thermotogati</taxon>
        <taxon>Deinococcota</taxon>
        <taxon>Deinococci</taxon>
        <taxon>Deinococcales</taxon>
        <taxon>Deinococcaceae</taxon>
        <taxon>Deinococcus</taxon>
    </lineage>
</organism>
<gene>
    <name evidence="14" type="ORF">QR90_06105</name>
</gene>
<dbReference type="Gene3D" id="2.30.42.10">
    <property type="match status" value="1"/>
</dbReference>
<name>A0A0A7KHS4_9DEIO</name>
<dbReference type="GO" id="GO:0006508">
    <property type="term" value="P:proteolysis"/>
    <property type="evidence" value="ECO:0007669"/>
    <property type="project" value="UniProtKB-KW"/>
</dbReference>
<dbReference type="RefSeq" id="WP_039683057.1">
    <property type="nucleotide sequence ID" value="NZ_CP010028.1"/>
</dbReference>
<dbReference type="CDD" id="cd06163">
    <property type="entry name" value="S2P-M50_PDZ_RseP-like"/>
    <property type="match status" value="1"/>
</dbReference>
<dbReference type="Pfam" id="PF17820">
    <property type="entry name" value="PDZ_6"/>
    <property type="match status" value="1"/>
</dbReference>
<feature type="domain" description="Peptidase M50" evidence="12">
    <location>
        <begin position="19"/>
        <end position="368"/>
    </location>
</feature>
<dbReference type="PANTHER" id="PTHR42837:SF2">
    <property type="entry name" value="MEMBRANE METALLOPROTEASE ARASP2, CHLOROPLASTIC-RELATED"/>
    <property type="match status" value="1"/>
</dbReference>
<keyword evidence="6" id="KW-0378">Hydrolase</keyword>
<sequence length="381" mass="41092">MSFLQSLSAALTPTGLIWTLLLISMATFLHELAHYALARWQGVRVNSFSIGMGPIIFKRPWRGTEWRLSLLPIGGYVEIDGMAPEEVRSNEGEVSYRQATRGFAALPAWGKIAVLLAGPLMNLLLAIGLMTLTFSSQGIPAPDRARIESVQPGSRAQTLGLQTGDVITAIDGQDIPDTLQVDGRTVTGWENLRNVLGTPGPHTFRVERAGPSGAVEARDVTFDWTPTVNGQRQLLGIGYGPDIVPVGVGTAFQTSLTTTAEAVPQVLRAFGNLFGRFLTLNFSQDENVTGPIGTTEIVGRAAALSPWALVQVATLLNLSLAFFNLIPIPGLDGGRILLVLVGVLRRRPLSFSQEQAINVAGFAFVLLLMTFVVVRDVSRFF</sequence>
<dbReference type="InterPro" id="IPR008915">
    <property type="entry name" value="Peptidase_M50"/>
</dbReference>